<evidence type="ECO:0000313" key="2">
    <source>
        <dbReference type="EMBL" id="MDW4573485.1"/>
    </source>
</evidence>
<keyword evidence="1" id="KW-0812">Transmembrane</keyword>
<proteinExistence type="predicted"/>
<feature type="transmembrane region" description="Helical" evidence="1">
    <location>
        <begin position="151"/>
        <end position="171"/>
    </location>
</feature>
<evidence type="ECO:0000313" key="3">
    <source>
        <dbReference type="Proteomes" id="UP001283109"/>
    </source>
</evidence>
<keyword evidence="1" id="KW-0472">Membrane</keyword>
<feature type="transmembrane region" description="Helical" evidence="1">
    <location>
        <begin position="183"/>
        <end position="209"/>
    </location>
</feature>
<feature type="transmembrane region" description="Helical" evidence="1">
    <location>
        <begin position="85"/>
        <end position="107"/>
    </location>
</feature>
<sequence length="227" mass="23061">MTEPADVPEMTDAATPALRDARRAWILGGALLTAYAVMVLVLGGYPGLIPGVAGGVLLDLLWAAALLVLALGVRRAGSVVARRPLGVVALAVAAAVPFASMLLWTVVPPDPRDDAGIVMLGQGLMVLSLAALVVAGVVIGRAGAVPPRVRWLPLIVIAVAAAAQIAVQIVVVAAGTNLAQPELVVLVMGAPMLGTLGALLLGILTIVFAPRDEPRRDGPVQVYPPAA</sequence>
<name>A0ABU4H490_9MICO</name>
<feature type="transmembrane region" description="Helical" evidence="1">
    <location>
        <begin position="119"/>
        <end position="139"/>
    </location>
</feature>
<keyword evidence="3" id="KW-1185">Reference proteome</keyword>
<accession>A0ABU4H490</accession>
<feature type="transmembrane region" description="Helical" evidence="1">
    <location>
        <begin position="51"/>
        <end position="73"/>
    </location>
</feature>
<organism evidence="2 3">
    <name type="scientific">Microbacterium arthrosphaerae</name>
    <dbReference type="NCBI Taxonomy" id="792652"/>
    <lineage>
        <taxon>Bacteria</taxon>
        <taxon>Bacillati</taxon>
        <taxon>Actinomycetota</taxon>
        <taxon>Actinomycetes</taxon>
        <taxon>Micrococcales</taxon>
        <taxon>Microbacteriaceae</taxon>
        <taxon>Microbacterium</taxon>
    </lineage>
</organism>
<dbReference type="Proteomes" id="UP001283109">
    <property type="component" value="Unassembled WGS sequence"/>
</dbReference>
<gene>
    <name evidence="2" type="ORF">R8Z58_11945</name>
</gene>
<dbReference type="EMBL" id="JAWQEV010000003">
    <property type="protein sequence ID" value="MDW4573485.1"/>
    <property type="molecule type" value="Genomic_DNA"/>
</dbReference>
<reference evidence="2 3" key="1">
    <citation type="submission" date="2023-11" db="EMBL/GenBank/DDBJ databases">
        <title>Draft genome sequence of Microbacterium arthrosphaerae JCM 30492.</title>
        <authorList>
            <person name="Zhang G."/>
            <person name="Ding Y."/>
        </authorList>
    </citation>
    <scope>NUCLEOTIDE SEQUENCE [LARGE SCALE GENOMIC DNA]</scope>
    <source>
        <strain evidence="2 3">JCM 30492</strain>
    </source>
</reference>
<evidence type="ECO:0000256" key="1">
    <source>
        <dbReference type="SAM" id="Phobius"/>
    </source>
</evidence>
<protein>
    <submittedName>
        <fullName evidence="2">Uncharacterized protein</fullName>
    </submittedName>
</protein>
<dbReference type="RefSeq" id="WP_318353987.1">
    <property type="nucleotide sequence ID" value="NZ_JAWQEV010000003.1"/>
</dbReference>
<keyword evidence="1" id="KW-1133">Transmembrane helix</keyword>
<feature type="transmembrane region" description="Helical" evidence="1">
    <location>
        <begin position="24"/>
        <end position="45"/>
    </location>
</feature>
<comment type="caution">
    <text evidence="2">The sequence shown here is derived from an EMBL/GenBank/DDBJ whole genome shotgun (WGS) entry which is preliminary data.</text>
</comment>